<keyword evidence="2 4" id="KW-0378">Hydrolase</keyword>
<dbReference type="InterPro" id="IPR036412">
    <property type="entry name" value="HAD-like_sf"/>
</dbReference>
<dbReference type="Proteomes" id="UP000269265">
    <property type="component" value="Unassembled WGS sequence"/>
</dbReference>
<evidence type="ECO:0000256" key="3">
    <source>
        <dbReference type="ARBA" id="ARBA00022842"/>
    </source>
</evidence>
<sequence length="234" mass="25059">MDPSRIAAISFDLDDTLWPFLPCLVRAEGALMAWLIENAPATASVLHSPAALRPYRDRAVEGHPHLRHDLSELRRVAIRTLLGDVGEDVRLAEAAFEVFFAERLRVELYTDVLPGLARLSRRYPLVALTNGNACIHQAGLTSYFKGSLSAGTLGAAKPEAAAFHAAASLAGVEPFQLLHVGDDWALDVEGALNAGAQAAWMVRHPSEAAPPTPGAAHGVVRDMAMLCDLLACPE</sequence>
<evidence type="ECO:0000313" key="5">
    <source>
        <dbReference type="Proteomes" id="UP000269265"/>
    </source>
</evidence>
<dbReference type="InterPro" id="IPR023214">
    <property type="entry name" value="HAD_sf"/>
</dbReference>
<dbReference type="Gene3D" id="3.40.50.1000">
    <property type="entry name" value="HAD superfamily/HAD-like"/>
    <property type="match status" value="1"/>
</dbReference>
<dbReference type="OrthoDB" id="367448at2"/>
<dbReference type="SFLD" id="SFLDS00003">
    <property type="entry name" value="Haloacid_Dehalogenase"/>
    <property type="match status" value="1"/>
</dbReference>
<dbReference type="Gene3D" id="1.20.120.1600">
    <property type="match status" value="1"/>
</dbReference>
<accession>A0A426VAK6</accession>
<dbReference type="Pfam" id="PF00702">
    <property type="entry name" value="Hydrolase"/>
    <property type="match status" value="1"/>
</dbReference>
<dbReference type="SFLD" id="SFLDG01129">
    <property type="entry name" value="C1.5:_HAD__Beta-PGM__Phosphata"/>
    <property type="match status" value="1"/>
</dbReference>
<proteinExistence type="predicted"/>
<dbReference type="PANTHER" id="PTHR46470:SF4">
    <property type="entry name" value="5-AMINO-6-(5-PHOSPHO-D-RIBITYLAMINO)URACIL PHOSPHATASE YIGB"/>
    <property type="match status" value="1"/>
</dbReference>
<reference evidence="4 5" key="1">
    <citation type="submission" date="2018-12" db="EMBL/GenBank/DDBJ databases">
        <title>The whole draft genome of Aquabacterium sp. SJQ9.</title>
        <authorList>
            <person name="Sun L."/>
            <person name="Gao X."/>
            <person name="Chen W."/>
            <person name="Huang K."/>
        </authorList>
    </citation>
    <scope>NUCLEOTIDE SEQUENCE [LARGE SCALE GENOMIC DNA]</scope>
    <source>
        <strain evidence="4 5">SJQ9</strain>
    </source>
</reference>
<dbReference type="PANTHER" id="PTHR46470">
    <property type="entry name" value="N-ACYLNEURAMINATE-9-PHOSPHATASE"/>
    <property type="match status" value="1"/>
</dbReference>
<evidence type="ECO:0000256" key="2">
    <source>
        <dbReference type="ARBA" id="ARBA00022801"/>
    </source>
</evidence>
<comment type="caution">
    <text evidence="4">The sequence shown here is derived from an EMBL/GenBank/DDBJ whole genome shotgun (WGS) entry which is preliminary data.</text>
</comment>
<name>A0A426VAK6_9BURK</name>
<protein>
    <submittedName>
        <fullName evidence="4">HAD family hydrolase</fullName>
    </submittedName>
</protein>
<dbReference type="InterPro" id="IPR006439">
    <property type="entry name" value="HAD-SF_hydro_IA"/>
</dbReference>
<dbReference type="GO" id="GO:0016787">
    <property type="term" value="F:hydrolase activity"/>
    <property type="evidence" value="ECO:0007669"/>
    <property type="project" value="UniProtKB-KW"/>
</dbReference>
<dbReference type="SUPFAM" id="SSF56784">
    <property type="entry name" value="HAD-like"/>
    <property type="match status" value="1"/>
</dbReference>
<organism evidence="4 5">
    <name type="scientific">Aquabacterium soli</name>
    <dbReference type="NCBI Taxonomy" id="2493092"/>
    <lineage>
        <taxon>Bacteria</taxon>
        <taxon>Pseudomonadati</taxon>
        <taxon>Pseudomonadota</taxon>
        <taxon>Betaproteobacteria</taxon>
        <taxon>Burkholderiales</taxon>
        <taxon>Aquabacterium</taxon>
    </lineage>
</organism>
<dbReference type="RefSeq" id="WP_125243763.1">
    <property type="nucleotide sequence ID" value="NZ_RSED01000009.1"/>
</dbReference>
<dbReference type="AlphaFoldDB" id="A0A426VAK6"/>
<comment type="cofactor">
    <cofactor evidence="1">
        <name>Mg(2+)</name>
        <dbReference type="ChEBI" id="CHEBI:18420"/>
    </cofactor>
</comment>
<dbReference type="InterPro" id="IPR051400">
    <property type="entry name" value="HAD-like_hydrolase"/>
</dbReference>
<evidence type="ECO:0000256" key="1">
    <source>
        <dbReference type="ARBA" id="ARBA00001946"/>
    </source>
</evidence>
<dbReference type="EMBL" id="RSED01000009">
    <property type="protein sequence ID" value="RRS03923.1"/>
    <property type="molecule type" value="Genomic_DNA"/>
</dbReference>
<keyword evidence="3" id="KW-0460">Magnesium</keyword>
<dbReference type="NCBIfam" id="TIGR01549">
    <property type="entry name" value="HAD-SF-IA-v1"/>
    <property type="match status" value="1"/>
</dbReference>
<gene>
    <name evidence="4" type="ORF">EIP75_13305</name>
</gene>
<dbReference type="GO" id="GO:0009231">
    <property type="term" value="P:riboflavin biosynthetic process"/>
    <property type="evidence" value="ECO:0007669"/>
    <property type="project" value="TreeGrafter"/>
</dbReference>
<keyword evidence="5" id="KW-1185">Reference proteome</keyword>
<evidence type="ECO:0000313" key="4">
    <source>
        <dbReference type="EMBL" id="RRS03923.1"/>
    </source>
</evidence>